<proteinExistence type="predicted"/>
<sequence>MSFLAGSSIEGGAYTRHLAQQAMQDLDF</sequence>
<dbReference type="EMBL" id="CAJNOT010009517">
    <property type="protein sequence ID" value="CAF1525433.1"/>
    <property type="molecule type" value="Genomic_DNA"/>
</dbReference>
<organism evidence="1 2">
    <name type="scientific">Rotaria sordida</name>
    <dbReference type="NCBI Taxonomy" id="392033"/>
    <lineage>
        <taxon>Eukaryota</taxon>
        <taxon>Metazoa</taxon>
        <taxon>Spiralia</taxon>
        <taxon>Gnathifera</taxon>
        <taxon>Rotifera</taxon>
        <taxon>Eurotatoria</taxon>
        <taxon>Bdelloidea</taxon>
        <taxon>Philodinida</taxon>
        <taxon>Philodinidae</taxon>
        <taxon>Rotaria</taxon>
    </lineage>
</organism>
<evidence type="ECO:0000313" key="1">
    <source>
        <dbReference type="EMBL" id="CAF1525433.1"/>
    </source>
</evidence>
<gene>
    <name evidence="1" type="ORF">ZHD862_LOCUS38544</name>
</gene>
<comment type="caution">
    <text evidence="1">The sequence shown here is derived from an EMBL/GenBank/DDBJ whole genome shotgun (WGS) entry which is preliminary data.</text>
</comment>
<reference evidence="1" key="1">
    <citation type="submission" date="2021-02" db="EMBL/GenBank/DDBJ databases">
        <authorList>
            <person name="Nowell W R."/>
        </authorList>
    </citation>
    <scope>NUCLEOTIDE SEQUENCE</scope>
</reference>
<evidence type="ECO:0000313" key="2">
    <source>
        <dbReference type="Proteomes" id="UP000663864"/>
    </source>
</evidence>
<feature type="non-terminal residue" evidence="1">
    <location>
        <position position="28"/>
    </location>
</feature>
<name>A0A815UU61_9BILA</name>
<accession>A0A815UU61</accession>
<protein>
    <submittedName>
        <fullName evidence="1">Uncharacterized protein</fullName>
    </submittedName>
</protein>
<dbReference type="AlphaFoldDB" id="A0A815UU61"/>
<dbReference type="Proteomes" id="UP000663864">
    <property type="component" value="Unassembled WGS sequence"/>
</dbReference>